<feature type="domain" description="Luciferase-like" evidence="1">
    <location>
        <begin position="13"/>
        <end position="262"/>
    </location>
</feature>
<dbReference type="InterPro" id="IPR036661">
    <property type="entry name" value="Luciferase-like_sf"/>
</dbReference>
<accession>A0ABQ6I4L1</accession>
<protein>
    <submittedName>
        <fullName evidence="2">Monooxygenase</fullName>
    </submittedName>
</protein>
<dbReference type="RefSeq" id="WP_284294020.1">
    <property type="nucleotide sequence ID" value="NZ_BSUK01000001.1"/>
</dbReference>
<keyword evidence="2" id="KW-0560">Oxidoreductase</keyword>
<dbReference type="Proteomes" id="UP001157091">
    <property type="component" value="Unassembled WGS sequence"/>
</dbReference>
<reference evidence="3" key="1">
    <citation type="journal article" date="2019" name="Int. J. Syst. Evol. Microbiol.">
        <title>The Global Catalogue of Microorganisms (GCM) 10K type strain sequencing project: providing services to taxonomists for standard genome sequencing and annotation.</title>
        <authorList>
            <consortium name="The Broad Institute Genomics Platform"/>
            <consortium name="The Broad Institute Genome Sequencing Center for Infectious Disease"/>
            <person name="Wu L."/>
            <person name="Ma J."/>
        </authorList>
    </citation>
    <scope>NUCLEOTIDE SEQUENCE [LARGE SCALE GENOMIC DNA]</scope>
    <source>
        <strain evidence="3">NBRC 106348</strain>
    </source>
</reference>
<name>A0ABQ6I4L1_9MICO</name>
<dbReference type="Pfam" id="PF00296">
    <property type="entry name" value="Bac_luciferase"/>
    <property type="match status" value="1"/>
</dbReference>
<keyword evidence="2" id="KW-0503">Monooxygenase</keyword>
<dbReference type="EMBL" id="BSUK01000001">
    <property type="protein sequence ID" value="GMA25417.1"/>
    <property type="molecule type" value="Genomic_DNA"/>
</dbReference>
<gene>
    <name evidence="2" type="ORF">GCM10025864_31760</name>
</gene>
<comment type="caution">
    <text evidence="2">The sequence shown here is derived from an EMBL/GenBank/DDBJ whole genome shotgun (WGS) entry which is preliminary data.</text>
</comment>
<proteinExistence type="predicted"/>
<dbReference type="GO" id="GO:0004497">
    <property type="term" value="F:monooxygenase activity"/>
    <property type="evidence" value="ECO:0007669"/>
    <property type="project" value="UniProtKB-KW"/>
</dbReference>
<evidence type="ECO:0000313" key="2">
    <source>
        <dbReference type="EMBL" id="GMA25417.1"/>
    </source>
</evidence>
<dbReference type="SUPFAM" id="SSF51679">
    <property type="entry name" value="Bacterial luciferase-like"/>
    <property type="match status" value="1"/>
</dbReference>
<dbReference type="Gene3D" id="3.20.20.30">
    <property type="entry name" value="Luciferase-like domain"/>
    <property type="match status" value="1"/>
</dbReference>
<dbReference type="PANTHER" id="PTHR30137:SF15">
    <property type="entry name" value="BLL6902 PROTEIN"/>
    <property type="match status" value="1"/>
</dbReference>
<organism evidence="2 3">
    <name type="scientific">Luteimicrobium album</name>
    <dbReference type="NCBI Taxonomy" id="1054550"/>
    <lineage>
        <taxon>Bacteria</taxon>
        <taxon>Bacillati</taxon>
        <taxon>Actinomycetota</taxon>
        <taxon>Actinomycetes</taxon>
        <taxon>Micrococcales</taxon>
        <taxon>Luteimicrobium</taxon>
    </lineage>
</organism>
<dbReference type="InterPro" id="IPR011251">
    <property type="entry name" value="Luciferase-like_dom"/>
</dbReference>
<evidence type="ECO:0000313" key="3">
    <source>
        <dbReference type="Proteomes" id="UP001157091"/>
    </source>
</evidence>
<keyword evidence="3" id="KW-1185">Reference proteome</keyword>
<dbReference type="PANTHER" id="PTHR30137">
    <property type="entry name" value="LUCIFERASE-LIKE MONOOXYGENASE"/>
    <property type="match status" value="1"/>
</dbReference>
<dbReference type="InterPro" id="IPR050766">
    <property type="entry name" value="Bact_Lucif_Oxidored"/>
</dbReference>
<evidence type="ECO:0000259" key="1">
    <source>
        <dbReference type="Pfam" id="PF00296"/>
    </source>
</evidence>
<sequence>MTTDLPRITRLAFLTPGNFPDDDPATGLEHTLQVFEAGERLGYGGAWVRQRHLEHGVSSAVVFLAAASQRTTRVELGTAVIPVGYESPWRLAEDVATADVLSGRRLQVGLSAGTPPHVELIGERVFDGDWSGQDFSHARIERLAENLRSEYLGDEDTVVRSPGNVQRPRLQPRADGIVDRLWYGAGSWRSTAWAARTGLNLLSGNIVAGEDSDDFATQQRLNVRRYREQFVGGRTPRVALGRVVLPLDGADRATRRRYLAYEESRRARTLGPQGERRTLFARDLVGTSEQILEALAADVALREAGELRLELPYELERDDYEQILTDVATAIAPALGWRPEDAAPASRVLTPASPDVVSRP</sequence>